<sequence length="917" mass="101581">MSLPPAPKDVSAHPAKGSVTDPVNKAAKDADVDRKLNLYTAILALRSSKLPTNAQLDSWFSHALSHSPVPTEKLSKEGQRMIQDVKDILGTLRLMVKRKNSDELIQEWIWSTRQVEVGDVVSKDGVPVEKDKAKADADQTIQHVRTLLHLLLTNSEARKLVTDFSIIGRDLLSRGLVKASEGIAPGEDRLRGVDEAHKGDQFVPGETKEEQLKREKDTKGKTFLSIPKGTPKAVSLSGATGMVKARLPGEEPTPTGDPAKDRAQAVATDPSPEGVAGLKEQAKAETGATGDVATSDEAKVEAKTVGEEAQKKGLIGRMFGGMKDGINSNIPQEHQDKARQHYTRGKEFLTEEYFPSERRDQFIFRLKKVVVECQKHPDYQEALEWLISYIKEYASHGRTIASSHANTAGSSVGGNPKLQETLSQLGVILERFANGKSLERCVWDPINALIDDGKRDEELRAWWKKVGDWAEKIVREPGYVLEDQCERRGRELIDEGRVFYGSGKADSPTDEVPGSTILGTPAVVGADGEVQENKRKIQEKNKGMRGKYRDHFDLVFDGIGDWLKGITEDDINRRLGTDVQRFTKDLLFSDDGEGHLKFKKPLWNDVRSVILPVLIEKVGYIPIPRIEYTDESFDLVVENLTLSGRNLFPNTVEIETHNWVKFSPYPNINKTLEANRHEFILTMGQIQADLRDVAFYFRKKSGAIKIRDSGLADVVLGGEGMTVTVHLTNTSDPATLFAVKTVNVKLDTLKFSIRDSKHDVLYKTLKPIMMGLVKKQIQKAVSDGVESGLGWIGEELVAVRSRMEEARRSTVSGEESEGEQIGKIKAMQEAFKRKRDDTASTSGTSVSMSPSSSSHSTFKVVSNKRDSILAKEGNPAGWVNRSAEKEKLIEKGDGPEGWRSKAFDVLVHDSHHKTATV</sequence>
<dbReference type="Pfam" id="PF19343">
    <property type="entry name" value="HAM1_N"/>
    <property type="match status" value="2"/>
</dbReference>
<feature type="domain" description="HAM1-like N-terminal" evidence="3">
    <location>
        <begin position="14"/>
        <end position="504"/>
    </location>
</feature>
<dbReference type="AlphaFoldDB" id="A0A0W0G9F8"/>
<dbReference type="Gene3D" id="3.15.10.10">
    <property type="entry name" value="Bactericidal permeability-increasing protein, domain 1"/>
    <property type="match status" value="1"/>
</dbReference>
<dbReference type="InterPro" id="IPR017943">
    <property type="entry name" value="Bactericidal_perm-incr_a/b_dom"/>
</dbReference>
<accession>A0A0W0G9F8</accession>
<reference evidence="4 5" key="1">
    <citation type="submission" date="2015-12" db="EMBL/GenBank/DDBJ databases">
        <title>Draft genome sequence of Moniliophthora roreri, the causal agent of frosty pod rot of cacao.</title>
        <authorList>
            <person name="Aime M.C."/>
            <person name="Diaz-Valderrama J.R."/>
            <person name="Kijpornyongpan T."/>
            <person name="Phillips-Mora W."/>
        </authorList>
    </citation>
    <scope>NUCLEOTIDE SEQUENCE [LARGE SCALE GENOMIC DNA]</scope>
    <source>
        <strain evidence="4 5">MCA 2952</strain>
    </source>
</reference>
<dbReference type="GO" id="GO:0008289">
    <property type="term" value="F:lipid binding"/>
    <property type="evidence" value="ECO:0007669"/>
    <property type="project" value="InterPro"/>
</dbReference>
<gene>
    <name evidence="4" type="ORF">WG66_2214</name>
</gene>
<dbReference type="Pfam" id="PF14613">
    <property type="entry name" value="HAM1_C"/>
    <property type="match status" value="1"/>
</dbReference>
<feature type="domain" description="HAM1-like C-terminal" evidence="2">
    <location>
        <begin position="744"/>
        <end position="910"/>
    </location>
</feature>
<evidence type="ECO:0000259" key="2">
    <source>
        <dbReference type="Pfam" id="PF14613"/>
    </source>
</evidence>
<evidence type="ECO:0000313" key="5">
    <source>
        <dbReference type="Proteomes" id="UP000054988"/>
    </source>
</evidence>
<evidence type="ECO:0000313" key="4">
    <source>
        <dbReference type="EMBL" id="KTB45198.1"/>
    </source>
</evidence>
<protein>
    <submittedName>
        <fullName evidence="4">Uncharacterized protein</fullName>
    </submittedName>
</protein>
<dbReference type="PANTHER" id="PTHR31138:SF1">
    <property type="entry name" value="PDZ DOMAIN-CONTAINING PROTEIN"/>
    <property type="match status" value="1"/>
</dbReference>
<name>A0A0W0G9F8_MONRR</name>
<proteinExistence type="predicted"/>
<evidence type="ECO:0000256" key="1">
    <source>
        <dbReference type="SAM" id="MobiDB-lite"/>
    </source>
</evidence>
<feature type="domain" description="HAM1-like N-terminal" evidence="3">
    <location>
        <begin position="530"/>
        <end position="731"/>
    </location>
</feature>
<organism evidence="4 5">
    <name type="scientific">Moniliophthora roreri</name>
    <name type="common">Frosty pod rot fungus</name>
    <name type="synonym">Monilia roreri</name>
    <dbReference type="NCBI Taxonomy" id="221103"/>
    <lineage>
        <taxon>Eukaryota</taxon>
        <taxon>Fungi</taxon>
        <taxon>Dikarya</taxon>
        <taxon>Basidiomycota</taxon>
        <taxon>Agaricomycotina</taxon>
        <taxon>Agaricomycetes</taxon>
        <taxon>Agaricomycetidae</taxon>
        <taxon>Agaricales</taxon>
        <taxon>Marasmiineae</taxon>
        <taxon>Marasmiaceae</taxon>
        <taxon>Moniliophthora</taxon>
    </lineage>
</organism>
<feature type="region of interest" description="Disordered" evidence="1">
    <location>
        <begin position="245"/>
        <end position="301"/>
    </location>
</feature>
<dbReference type="PANTHER" id="PTHR31138">
    <property type="entry name" value="CHROMOSOME 19, WHOLE GENOME SHOTGUN SEQUENCE"/>
    <property type="match status" value="1"/>
</dbReference>
<dbReference type="InterPro" id="IPR027842">
    <property type="entry name" value="HAM1-like_C"/>
</dbReference>
<dbReference type="EMBL" id="LATX01000742">
    <property type="protein sequence ID" value="KTB45198.1"/>
    <property type="molecule type" value="Genomic_DNA"/>
</dbReference>
<dbReference type="SUPFAM" id="SSF55394">
    <property type="entry name" value="Bactericidal permeability-increasing protein, BPI"/>
    <property type="match status" value="1"/>
</dbReference>
<dbReference type="Proteomes" id="UP000054988">
    <property type="component" value="Unassembled WGS sequence"/>
</dbReference>
<dbReference type="eggNOG" id="ENOG502QYDH">
    <property type="taxonomic scope" value="Eukaryota"/>
</dbReference>
<feature type="region of interest" description="Disordered" evidence="1">
    <location>
        <begin position="199"/>
        <end position="218"/>
    </location>
</feature>
<feature type="region of interest" description="Disordered" evidence="1">
    <location>
        <begin position="1"/>
        <end position="26"/>
    </location>
</feature>
<comment type="caution">
    <text evidence="4">The sequence shown here is derived from an EMBL/GenBank/DDBJ whole genome shotgun (WGS) entry which is preliminary data.</text>
</comment>
<evidence type="ECO:0000259" key="3">
    <source>
        <dbReference type="Pfam" id="PF19343"/>
    </source>
</evidence>
<dbReference type="InterPro" id="IPR045967">
    <property type="entry name" value="HAM1-like_N"/>
</dbReference>
<feature type="compositionally biased region" description="Low complexity" evidence="1">
    <location>
        <begin position="840"/>
        <end position="861"/>
    </location>
</feature>
<feature type="region of interest" description="Disordered" evidence="1">
    <location>
        <begin position="830"/>
        <end position="861"/>
    </location>
</feature>